<feature type="chain" id="PRO_5015774358" evidence="1">
    <location>
        <begin position="23"/>
        <end position="276"/>
    </location>
</feature>
<keyword evidence="1" id="KW-0732">Signal</keyword>
<dbReference type="EMBL" id="PYVU01000008">
    <property type="protein sequence ID" value="PTB97677.1"/>
    <property type="molecule type" value="Genomic_DNA"/>
</dbReference>
<proteinExistence type="predicted"/>
<organism evidence="2 3">
    <name type="scientific">Marivirga lumbricoides</name>
    <dbReference type="NCBI Taxonomy" id="1046115"/>
    <lineage>
        <taxon>Bacteria</taxon>
        <taxon>Pseudomonadati</taxon>
        <taxon>Bacteroidota</taxon>
        <taxon>Cytophagia</taxon>
        <taxon>Cytophagales</taxon>
        <taxon>Marivirgaceae</taxon>
        <taxon>Marivirga</taxon>
    </lineage>
</organism>
<dbReference type="InterPro" id="IPR032522">
    <property type="entry name" value="DUF4961"/>
</dbReference>
<accession>A0A2T4DV46</accession>
<evidence type="ECO:0000313" key="2">
    <source>
        <dbReference type="EMBL" id="PTB97677.1"/>
    </source>
</evidence>
<dbReference type="AlphaFoldDB" id="A0A2T4DV46"/>
<comment type="caution">
    <text evidence="2">The sequence shown here is derived from an EMBL/GenBank/DDBJ whole genome shotgun (WGS) entry which is preliminary data.</text>
</comment>
<dbReference type="Proteomes" id="UP000240608">
    <property type="component" value="Unassembled WGS sequence"/>
</dbReference>
<protein>
    <submittedName>
        <fullName evidence="2">Uncharacterized protein</fullName>
    </submittedName>
</protein>
<name>A0A2T4DV46_9BACT</name>
<evidence type="ECO:0000313" key="3">
    <source>
        <dbReference type="Proteomes" id="UP000240608"/>
    </source>
</evidence>
<feature type="signal peptide" evidence="1">
    <location>
        <begin position="1"/>
        <end position="22"/>
    </location>
</feature>
<sequence>MMIMKKILILTALVFSAFFSNAQSCDQATFRTEPASFTAEDEVKLFVDVSGCSYLASLEELYIWIFIPDGPGPDGVGGNGDFCNGSNAELLMTNEGDNVWSFTFTPTELFAASPAVIGSQIGFIPKEFAACKGNGDQTIDLFLPVESLTFMPAESRTFPESFTSEDFVTLYFDQSLALSEEMKSLENLFVYAFANVVDPNGVPVEGNIEKAPWTEVGTTPELTMIDEGNGIFSLTIDLRTFFELEPGQMISSFSYIYRNMEGTVQSDTYSSDVINN</sequence>
<gene>
    <name evidence="2" type="ORF">C9994_01870</name>
</gene>
<evidence type="ECO:0000256" key="1">
    <source>
        <dbReference type="SAM" id="SignalP"/>
    </source>
</evidence>
<dbReference type="Pfam" id="PF16328">
    <property type="entry name" value="DUF4961"/>
    <property type="match status" value="1"/>
</dbReference>
<reference evidence="2 3" key="1">
    <citation type="submission" date="2018-03" db="EMBL/GenBank/DDBJ databases">
        <title>Cross-interface Injection: A General Nanoliter Liquid Handling Method Applied to Single Cells Genome Amplification Automated Nanoliter Liquid Handling Applied to Single Cell Multiple Displacement Amplification.</title>
        <authorList>
            <person name="Yun J."/>
            <person name="Xu P."/>
            <person name="Xu J."/>
            <person name="Dai X."/>
            <person name="Wang Y."/>
            <person name="Zheng X."/>
            <person name="Cao C."/>
            <person name="Yi Q."/>
            <person name="Zhu Y."/>
            <person name="Wang L."/>
            <person name="Dong Z."/>
            <person name="Huang Y."/>
            <person name="Huang L."/>
            <person name="Du W."/>
        </authorList>
    </citation>
    <scope>NUCLEOTIDE SEQUENCE [LARGE SCALE GENOMIC DNA]</scope>
    <source>
        <strain evidence="2 3">Z-D1-2</strain>
    </source>
</reference>